<evidence type="ECO:0000313" key="1">
    <source>
        <dbReference type="EMBL" id="CAJ0879655.1"/>
    </source>
</evidence>
<dbReference type="Gene3D" id="2.60.120.620">
    <property type="entry name" value="q2cbj1_9rhob like domain"/>
    <property type="match status" value="1"/>
</dbReference>
<proteinExistence type="predicted"/>
<dbReference type="AlphaFoldDB" id="A0AA48RF32"/>
<gene>
    <name evidence="1" type="ORF">AMST5_03081</name>
</gene>
<accession>A0AA48RF32</accession>
<reference evidence="1" key="1">
    <citation type="submission" date="2023-07" db="EMBL/GenBank/DDBJ databases">
        <authorList>
            <person name="Pelsma A.J. K."/>
        </authorList>
    </citation>
    <scope>NUCLEOTIDE SEQUENCE</scope>
</reference>
<sequence>METITIDGVKEHLLGRIRDAELFKDPYPYMYITNLFPADYYSTLLGELPSDQAYAKYHAPYDARFYIDFKPQADIIQKAFWRDLLVLLGSQEFLEGMAHKFGNEISTVYKSRSNYIEPHRSGKGVKIGSRMILTRDYASYSISPHTDAPPKFITALFYLARDESMLNFGTSVYAPKDKKFKQWGADRFQDAHLPYENFDVVATMPYRPNSALVFLKTDNSFHGVERSAEYSNKGRDMLMWVPEIGVNERSWGTNSLPLKIFSGA</sequence>
<evidence type="ECO:0008006" key="2">
    <source>
        <dbReference type="Google" id="ProtNLM"/>
    </source>
</evidence>
<protein>
    <recommendedName>
        <fullName evidence="2">Prolyl 4-hydroxylase alpha subunit Fe(2+) 2OG dioxygenase domain-containing protein</fullName>
    </recommendedName>
</protein>
<dbReference type="EMBL" id="OY288114">
    <property type="protein sequence ID" value="CAJ0879655.1"/>
    <property type="molecule type" value="Genomic_DNA"/>
</dbReference>
<name>A0AA48RF32_9ZZZZ</name>
<organism evidence="1">
    <name type="scientific">freshwater sediment metagenome</name>
    <dbReference type="NCBI Taxonomy" id="556182"/>
    <lineage>
        <taxon>unclassified sequences</taxon>
        <taxon>metagenomes</taxon>
        <taxon>ecological metagenomes</taxon>
    </lineage>
</organism>